<dbReference type="InterPro" id="IPR009075">
    <property type="entry name" value="AcylCo_DH/oxidase_C"/>
</dbReference>
<dbReference type="InterPro" id="IPR052166">
    <property type="entry name" value="Diverse_Acyl-CoA_DH"/>
</dbReference>
<dbReference type="RefSeq" id="WP_376830980.1">
    <property type="nucleotide sequence ID" value="NZ_JBHLWR010000006.1"/>
</dbReference>
<protein>
    <submittedName>
        <fullName evidence="11">Acyl-CoA dehydrogenase</fullName>
        <ecNumber evidence="11">1.3.8.-</ecNumber>
    </submittedName>
</protein>
<dbReference type="Proteomes" id="UP001595536">
    <property type="component" value="Unassembled WGS sequence"/>
</dbReference>
<sequence length="599" mass="62388">MTYVAPVNDMVETIRWAAGFDQAVAEGVYGDLSIDLVAAVLEEAGRFAGERLAPLNRVGDETGAKWADGAVTTPPGWKETYADWTAAGWNALPAPEEWGGQGLPAVVQAACSEMWNAANMAFALAPLLSAGAVEALLAHGSDELKRIYLPRLVSGEWTGTMNLTEPQAGSDLAALRARAVPDGDGAYRITGQKIFITYGEHDMTDNIVHLVLARLPDAPPGTRGISLFLVPKFIPDADGRPGRRNDVRCASIERKLGIHGSPTCVMVYGDQGGATGWLVGEENRGLNCMFTMMNAARLAVGLQGVAIADRAYQQARAYAGERRQGRAPGAPAGEMSPIIRHPNVQRKLLAMKALAAAARVICYRTAAALDRAHRAATPEERARGAAHASLLTPVAKAWSTDMGVKAASIGVQVHGGMGFIEETGAAQYLRDARIAPIYEGTNGIQAIDLVTRKLPMNGGKVVEAAIAAMRQTVTRAASAGVPGLGAAAARLRDAAESLDRATAFMLQTLAGDRPDTALAVAAPYLRLFGVAEGLDGLVNIALAAGKAMAGGDSNPAHAGRIAVARFFADNIAPEAQALETIVLGGGEAVLGGAEAALAG</sequence>
<evidence type="ECO:0000259" key="8">
    <source>
        <dbReference type="Pfam" id="PF02770"/>
    </source>
</evidence>
<evidence type="ECO:0000313" key="11">
    <source>
        <dbReference type="EMBL" id="MFC3265896.1"/>
    </source>
</evidence>
<feature type="domain" description="Acyl-CoA dehydrogenase/oxidase C-terminal" evidence="7">
    <location>
        <begin position="283"/>
        <end position="449"/>
    </location>
</feature>
<feature type="domain" description="Acyl-CoA oxidase/dehydrogenase middle" evidence="8">
    <location>
        <begin position="161"/>
        <end position="267"/>
    </location>
</feature>
<evidence type="ECO:0000256" key="4">
    <source>
        <dbReference type="ARBA" id="ARBA00022827"/>
    </source>
</evidence>
<reference evidence="12" key="1">
    <citation type="journal article" date="2019" name="Int. J. Syst. Evol. Microbiol.">
        <title>The Global Catalogue of Microorganisms (GCM) 10K type strain sequencing project: providing services to taxonomists for standard genome sequencing and annotation.</title>
        <authorList>
            <consortium name="The Broad Institute Genomics Platform"/>
            <consortium name="The Broad Institute Genome Sequencing Center for Infectious Disease"/>
            <person name="Wu L."/>
            <person name="Ma J."/>
        </authorList>
    </citation>
    <scope>NUCLEOTIDE SEQUENCE [LARGE SCALE GENOMIC DNA]</scope>
    <source>
        <strain evidence="12">CCM 7941</strain>
    </source>
</reference>
<evidence type="ECO:0000256" key="6">
    <source>
        <dbReference type="RuleBase" id="RU362125"/>
    </source>
</evidence>
<evidence type="ECO:0000256" key="1">
    <source>
        <dbReference type="ARBA" id="ARBA00001974"/>
    </source>
</evidence>
<keyword evidence="5 6" id="KW-0560">Oxidoreductase</keyword>
<accession>A0ABV7LDF9</accession>
<dbReference type="EC" id="1.3.8.-" evidence="11"/>
<dbReference type="Pfam" id="PF02771">
    <property type="entry name" value="Acyl-CoA_dh_N"/>
    <property type="match status" value="1"/>
</dbReference>
<keyword evidence="3 6" id="KW-0285">Flavoprotein</keyword>
<dbReference type="InterPro" id="IPR009100">
    <property type="entry name" value="AcylCoA_DH/oxidase_NM_dom_sf"/>
</dbReference>
<dbReference type="InterPro" id="IPR046373">
    <property type="entry name" value="Acyl-CoA_Oxase/DH_mid-dom_sf"/>
</dbReference>
<dbReference type="Gene3D" id="1.10.540.10">
    <property type="entry name" value="Acyl-CoA dehydrogenase/oxidase, N-terminal domain"/>
    <property type="match status" value="1"/>
</dbReference>
<dbReference type="Gene3D" id="1.20.140.10">
    <property type="entry name" value="Butyryl-CoA Dehydrogenase, subunit A, domain 3"/>
    <property type="match status" value="1"/>
</dbReference>
<name>A0ABV7LDF9_9HYPH</name>
<dbReference type="PANTHER" id="PTHR42803">
    <property type="entry name" value="ACYL-COA DEHYDROGENASE"/>
    <property type="match status" value="1"/>
</dbReference>
<comment type="similarity">
    <text evidence="2 6">Belongs to the acyl-CoA dehydrogenase family.</text>
</comment>
<dbReference type="Gene3D" id="2.40.110.10">
    <property type="entry name" value="Butyryl-CoA Dehydrogenase, subunit A, domain 2"/>
    <property type="match status" value="1"/>
</dbReference>
<dbReference type="GO" id="GO:0016491">
    <property type="term" value="F:oxidoreductase activity"/>
    <property type="evidence" value="ECO:0007669"/>
    <property type="project" value="UniProtKB-KW"/>
</dbReference>
<dbReference type="Pfam" id="PF12806">
    <property type="entry name" value="Acyl-CoA_dh_C"/>
    <property type="match status" value="1"/>
</dbReference>
<dbReference type="InterPro" id="IPR025878">
    <property type="entry name" value="Acyl-CoA_dh-like_C_dom"/>
</dbReference>
<dbReference type="SUPFAM" id="SSF47203">
    <property type="entry name" value="Acyl-CoA dehydrogenase C-terminal domain-like"/>
    <property type="match status" value="1"/>
</dbReference>
<comment type="cofactor">
    <cofactor evidence="1 6">
        <name>FAD</name>
        <dbReference type="ChEBI" id="CHEBI:57692"/>
    </cofactor>
</comment>
<dbReference type="InterPro" id="IPR006091">
    <property type="entry name" value="Acyl-CoA_Oxase/DH_mid-dom"/>
</dbReference>
<evidence type="ECO:0000259" key="7">
    <source>
        <dbReference type="Pfam" id="PF00441"/>
    </source>
</evidence>
<feature type="domain" description="Acetyl-CoA dehydrogenase-like C-terminal" evidence="10">
    <location>
        <begin position="466"/>
        <end position="590"/>
    </location>
</feature>
<evidence type="ECO:0000259" key="10">
    <source>
        <dbReference type="Pfam" id="PF12806"/>
    </source>
</evidence>
<feature type="domain" description="Acyl-CoA dehydrogenase/oxidase N-terminal" evidence="9">
    <location>
        <begin position="40"/>
        <end position="156"/>
    </location>
</feature>
<evidence type="ECO:0000256" key="5">
    <source>
        <dbReference type="ARBA" id="ARBA00023002"/>
    </source>
</evidence>
<gene>
    <name evidence="11" type="ORF">ACFOEX_05950</name>
</gene>
<keyword evidence="4 6" id="KW-0274">FAD</keyword>
<dbReference type="PANTHER" id="PTHR42803:SF1">
    <property type="entry name" value="BROAD-SPECIFICITY LINEAR ACYL-COA DEHYDROGENASE FADE5"/>
    <property type="match status" value="1"/>
</dbReference>
<dbReference type="InterPro" id="IPR036250">
    <property type="entry name" value="AcylCo_DH-like_C"/>
</dbReference>
<evidence type="ECO:0000259" key="9">
    <source>
        <dbReference type="Pfam" id="PF02771"/>
    </source>
</evidence>
<evidence type="ECO:0000256" key="2">
    <source>
        <dbReference type="ARBA" id="ARBA00009347"/>
    </source>
</evidence>
<dbReference type="SUPFAM" id="SSF56645">
    <property type="entry name" value="Acyl-CoA dehydrogenase NM domain-like"/>
    <property type="match status" value="1"/>
</dbReference>
<dbReference type="InterPro" id="IPR013786">
    <property type="entry name" value="AcylCoA_DH/ox_N"/>
</dbReference>
<comment type="caution">
    <text evidence="11">The sequence shown here is derived from an EMBL/GenBank/DDBJ whole genome shotgun (WGS) entry which is preliminary data.</text>
</comment>
<proteinExistence type="inferred from homology"/>
<dbReference type="Pfam" id="PF00441">
    <property type="entry name" value="Acyl-CoA_dh_1"/>
    <property type="match status" value="1"/>
</dbReference>
<evidence type="ECO:0000256" key="3">
    <source>
        <dbReference type="ARBA" id="ARBA00022630"/>
    </source>
</evidence>
<dbReference type="Pfam" id="PF02770">
    <property type="entry name" value="Acyl-CoA_dh_M"/>
    <property type="match status" value="1"/>
</dbReference>
<keyword evidence="12" id="KW-1185">Reference proteome</keyword>
<evidence type="ECO:0000313" key="12">
    <source>
        <dbReference type="Proteomes" id="UP001595536"/>
    </source>
</evidence>
<organism evidence="11 12">
    <name type="scientific">Camelimonas abortus</name>
    <dbReference type="NCBI Taxonomy" id="1017184"/>
    <lineage>
        <taxon>Bacteria</taxon>
        <taxon>Pseudomonadati</taxon>
        <taxon>Pseudomonadota</taxon>
        <taxon>Alphaproteobacteria</taxon>
        <taxon>Hyphomicrobiales</taxon>
        <taxon>Chelatococcaceae</taxon>
        <taxon>Camelimonas</taxon>
    </lineage>
</organism>
<dbReference type="InterPro" id="IPR037069">
    <property type="entry name" value="AcylCoA_DH/ox_N_sf"/>
</dbReference>
<dbReference type="EMBL" id="JBHRUV010000024">
    <property type="protein sequence ID" value="MFC3265896.1"/>
    <property type="molecule type" value="Genomic_DNA"/>
</dbReference>